<evidence type="ECO:0000256" key="3">
    <source>
        <dbReference type="SAM" id="MobiDB-lite"/>
    </source>
</evidence>
<organism evidence="6 7">
    <name type="scientific">Chloropicon roscoffensis</name>
    <dbReference type="NCBI Taxonomy" id="1461544"/>
    <lineage>
        <taxon>Eukaryota</taxon>
        <taxon>Viridiplantae</taxon>
        <taxon>Chlorophyta</taxon>
        <taxon>Chloropicophyceae</taxon>
        <taxon>Chloropicales</taxon>
        <taxon>Chloropicaceae</taxon>
        <taxon>Chloropicon</taxon>
    </lineage>
</organism>
<sequence length="234" mass="25764">MILQSRMLQEVKDFDKTTLVPCSASSSPRRSNSLGSQPGDNRRDSSGGEGGFELKALKDDSVARVCEGVYVGGVGGAKSLDRLLENGVTHIVNCSPVCHHVSHDEFEYLLVTVYDKSTEDIEREFTRTNDFIRSALADGGVVYVHCYAGQSRSATLVAAYLMSQGHSLREALALVRKNRPKAKPNSGFMEQLERYERRMVGAAAGRRKSSVEEEMFDMELEALELPAGESPVER</sequence>
<dbReference type="Proteomes" id="UP001472866">
    <property type="component" value="Chromosome 17"/>
</dbReference>
<dbReference type="InterPro" id="IPR016130">
    <property type="entry name" value="Tyr_Pase_AS"/>
</dbReference>
<dbReference type="PROSITE" id="PS50054">
    <property type="entry name" value="TYR_PHOSPHATASE_DUAL"/>
    <property type="match status" value="1"/>
</dbReference>
<dbReference type="InterPro" id="IPR029021">
    <property type="entry name" value="Prot-tyrosine_phosphatase-like"/>
</dbReference>
<dbReference type="PROSITE" id="PS00383">
    <property type="entry name" value="TYR_PHOSPHATASE_1"/>
    <property type="match status" value="1"/>
</dbReference>
<dbReference type="EMBL" id="CP151517">
    <property type="protein sequence ID" value="WZN66877.1"/>
    <property type="molecule type" value="Genomic_DNA"/>
</dbReference>
<feature type="compositionally biased region" description="Low complexity" evidence="3">
    <location>
        <begin position="23"/>
        <end position="36"/>
    </location>
</feature>
<dbReference type="SUPFAM" id="SSF52799">
    <property type="entry name" value="(Phosphotyrosine protein) phosphatases II"/>
    <property type="match status" value="1"/>
</dbReference>
<reference evidence="6 7" key="1">
    <citation type="submission" date="2024-03" db="EMBL/GenBank/DDBJ databases">
        <title>Complete genome sequence of the green alga Chloropicon roscoffensis RCC1871.</title>
        <authorList>
            <person name="Lemieux C."/>
            <person name="Pombert J.-F."/>
            <person name="Otis C."/>
            <person name="Turmel M."/>
        </authorList>
    </citation>
    <scope>NUCLEOTIDE SEQUENCE [LARGE SCALE GENOMIC DNA]</scope>
    <source>
        <strain evidence="6 7">RCC1871</strain>
    </source>
</reference>
<accession>A0AAX4PKG0</accession>
<dbReference type="InterPro" id="IPR020422">
    <property type="entry name" value="TYR_PHOSPHATASE_DUAL_dom"/>
</dbReference>
<keyword evidence="2" id="KW-0904">Protein phosphatase</keyword>
<proteinExistence type="predicted"/>
<feature type="domain" description="Tyrosine specific protein phosphatases" evidence="5">
    <location>
        <begin position="123"/>
        <end position="180"/>
    </location>
</feature>
<dbReference type="AlphaFoldDB" id="A0AAX4PKG0"/>
<dbReference type="CDD" id="cd14498">
    <property type="entry name" value="DSP"/>
    <property type="match status" value="1"/>
</dbReference>
<dbReference type="Gene3D" id="3.90.190.10">
    <property type="entry name" value="Protein tyrosine phosphatase superfamily"/>
    <property type="match status" value="1"/>
</dbReference>
<dbReference type="Pfam" id="PF00782">
    <property type="entry name" value="DSPc"/>
    <property type="match status" value="1"/>
</dbReference>
<dbReference type="PROSITE" id="PS50056">
    <property type="entry name" value="TYR_PHOSPHATASE_2"/>
    <property type="match status" value="1"/>
</dbReference>
<evidence type="ECO:0000259" key="5">
    <source>
        <dbReference type="PROSITE" id="PS50056"/>
    </source>
</evidence>
<name>A0AAX4PKG0_9CHLO</name>
<dbReference type="GO" id="GO:0008579">
    <property type="term" value="F:JUN kinase phosphatase activity"/>
    <property type="evidence" value="ECO:0007669"/>
    <property type="project" value="TreeGrafter"/>
</dbReference>
<evidence type="ECO:0000313" key="6">
    <source>
        <dbReference type="EMBL" id="WZN66877.1"/>
    </source>
</evidence>
<dbReference type="PANTHER" id="PTHR46377">
    <property type="entry name" value="DUAL SPECIFICITY PROTEIN PHOSPHATASE 19"/>
    <property type="match status" value="1"/>
</dbReference>
<dbReference type="SMART" id="SM00195">
    <property type="entry name" value="DSPc"/>
    <property type="match status" value="1"/>
</dbReference>
<gene>
    <name evidence="6" type="ORF">HKI87_17g84480</name>
</gene>
<keyword evidence="7" id="KW-1185">Reference proteome</keyword>
<evidence type="ECO:0000256" key="1">
    <source>
        <dbReference type="ARBA" id="ARBA00022801"/>
    </source>
</evidence>
<dbReference type="PANTHER" id="PTHR46377:SF1">
    <property type="entry name" value="DUAL SPECIFICITY PROTEIN PHOSPHATASE 19"/>
    <property type="match status" value="1"/>
</dbReference>
<dbReference type="InterPro" id="IPR000387">
    <property type="entry name" value="Tyr_Pase_dom"/>
</dbReference>
<dbReference type="InterPro" id="IPR000340">
    <property type="entry name" value="Dual-sp_phosphatase_cat-dom"/>
</dbReference>
<feature type="region of interest" description="Disordered" evidence="3">
    <location>
        <begin position="19"/>
        <end position="50"/>
    </location>
</feature>
<evidence type="ECO:0000256" key="2">
    <source>
        <dbReference type="ARBA" id="ARBA00022912"/>
    </source>
</evidence>
<feature type="domain" description="Tyrosine-protein phosphatase" evidence="4">
    <location>
        <begin position="59"/>
        <end position="201"/>
    </location>
</feature>
<protein>
    <submittedName>
        <fullName evidence="6">Dual specificity protein phosphatase</fullName>
    </submittedName>
</protein>
<evidence type="ECO:0000259" key="4">
    <source>
        <dbReference type="PROSITE" id="PS50054"/>
    </source>
</evidence>
<keyword evidence="1" id="KW-0378">Hydrolase</keyword>
<dbReference type="GO" id="GO:0005737">
    <property type="term" value="C:cytoplasm"/>
    <property type="evidence" value="ECO:0007669"/>
    <property type="project" value="TreeGrafter"/>
</dbReference>
<evidence type="ECO:0000313" key="7">
    <source>
        <dbReference type="Proteomes" id="UP001472866"/>
    </source>
</evidence>